<evidence type="ECO:0000313" key="2">
    <source>
        <dbReference type="EMBL" id="RUP75261.1"/>
    </source>
</evidence>
<dbReference type="RefSeq" id="WP_127093475.1">
    <property type="nucleotide sequence ID" value="NZ_RAHC01000024.1"/>
</dbReference>
<dbReference type="AlphaFoldDB" id="A0A433EM31"/>
<reference evidence="2 3" key="1">
    <citation type="journal article" date="2019" name="Genome Biol. Evol.">
        <title>Toxin and genome evolution in a Drosophila defensive symbiosis.</title>
        <authorList>
            <person name="Ballinger M.J."/>
            <person name="Gawryluk R.M."/>
            <person name="Perlman S.J."/>
        </authorList>
    </citation>
    <scope>NUCLEOTIDE SEQUENCE [LARGE SCALE GENOMIC DNA]</scope>
    <source>
        <strain evidence="3">sNeo</strain>
    </source>
</reference>
<protein>
    <submittedName>
        <fullName evidence="2">DUF3578 domain-containing protein</fullName>
    </submittedName>
</protein>
<name>A0A433EM31_9MOLU</name>
<dbReference type="Pfam" id="PF12102">
    <property type="entry name" value="MrcB_N"/>
    <property type="match status" value="1"/>
</dbReference>
<accession>A0A433EM31</accession>
<dbReference type="Gene3D" id="3.30.920.90">
    <property type="match status" value="1"/>
</dbReference>
<dbReference type="Proteomes" id="UP000274545">
    <property type="component" value="Unassembled WGS sequence"/>
</dbReference>
<organism evidence="2 3">
    <name type="scientific">Spiroplasma poulsonii</name>
    <dbReference type="NCBI Taxonomy" id="2138"/>
    <lineage>
        <taxon>Bacteria</taxon>
        <taxon>Bacillati</taxon>
        <taxon>Mycoplasmatota</taxon>
        <taxon>Mollicutes</taxon>
        <taxon>Entomoplasmatales</taxon>
        <taxon>Spiroplasmataceae</taxon>
        <taxon>Spiroplasma</taxon>
    </lineage>
</organism>
<sequence length="240" mass="27929">MKEIKDNILIDFDLDLSEYSAKYSQGSGRLAKTPWIGIKKDKASAKWFSDSNCFAIALIFTPELNGIFICICGRAANMINSKKLVKKKSIIFKTLIEYNQKFKEKLEKEFNFKYNNMLPPNPEKLLISSNPNKSSRGNSYLYSSFVYKWLSFDEINEDILFNELNLLFEIYDKITENINMSSYYNMLEKIDLIDNISDNLLDGIIKKVDKVKSYNFNERKLIPIKGKTEKTNKKNIISRV</sequence>
<evidence type="ECO:0000259" key="1">
    <source>
        <dbReference type="Pfam" id="PF12102"/>
    </source>
</evidence>
<evidence type="ECO:0000313" key="3">
    <source>
        <dbReference type="Proteomes" id="UP000274545"/>
    </source>
</evidence>
<feature type="domain" description="Type IV methyl-directed restriction enzyme EcoKMcrB subunit DNA-binding" evidence="1">
    <location>
        <begin position="3"/>
        <end position="175"/>
    </location>
</feature>
<dbReference type="EMBL" id="RAHC01000024">
    <property type="protein sequence ID" value="RUP75261.1"/>
    <property type="molecule type" value="Genomic_DNA"/>
</dbReference>
<proteinExistence type="predicted"/>
<gene>
    <name evidence="2" type="ORF">D6D54_08835</name>
</gene>
<comment type="caution">
    <text evidence="2">The sequence shown here is derived from an EMBL/GenBank/DDBJ whole genome shotgun (WGS) entry which is preliminary data.</text>
</comment>
<dbReference type="InterPro" id="IPR021961">
    <property type="entry name" value="McrB_DNA-bd"/>
</dbReference>